<dbReference type="Pfam" id="PF00106">
    <property type="entry name" value="adh_short"/>
    <property type="match status" value="1"/>
</dbReference>
<evidence type="ECO:0000313" key="3">
    <source>
        <dbReference type="EMBL" id="GAA4254856.1"/>
    </source>
</evidence>
<protein>
    <submittedName>
        <fullName evidence="3">Uncharacterized protein</fullName>
    </submittedName>
</protein>
<dbReference type="InterPro" id="IPR002347">
    <property type="entry name" value="SDR_fam"/>
</dbReference>
<dbReference type="PRINTS" id="PR00081">
    <property type="entry name" value="GDHRDH"/>
</dbReference>
<evidence type="ECO:0000256" key="2">
    <source>
        <dbReference type="SAM" id="MobiDB-lite"/>
    </source>
</evidence>
<dbReference type="InterPro" id="IPR052184">
    <property type="entry name" value="SDR_enzymes"/>
</dbReference>
<comment type="caution">
    <text evidence="3">The sequence shown here is derived from an EMBL/GenBank/DDBJ whole genome shotgun (WGS) entry which is preliminary data.</text>
</comment>
<gene>
    <name evidence="3" type="ORF">GCM10022255_061230</name>
</gene>
<organism evidence="3 4">
    <name type="scientific">Dactylosporangium darangshiense</name>
    <dbReference type="NCBI Taxonomy" id="579108"/>
    <lineage>
        <taxon>Bacteria</taxon>
        <taxon>Bacillati</taxon>
        <taxon>Actinomycetota</taxon>
        <taxon>Actinomycetes</taxon>
        <taxon>Micromonosporales</taxon>
        <taxon>Micromonosporaceae</taxon>
        <taxon>Dactylosporangium</taxon>
    </lineage>
</organism>
<dbReference type="EMBL" id="BAABAT010000019">
    <property type="protein sequence ID" value="GAA4254856.1"/>
    <property type="molecule type" value="Genomic_DNA"/>
</dbReference>
<dbReference type="PRINTS" id="PR00080">
    <property type="entry name" value="SDRFAMILY"/>
</dbReference>
<dbReference type="SUPFAM" id="SSF51735">
    <property type="entry name" value="NAD(P)-binding Rossmann-fold domains"/>
    <property type="match status" value="1"/>
</dbReference>
<dbReference type="RefSeq" id="WP_345131849.1">
    <property type="nucleotide sequence ID" value="NZ_BAABAT010000019.1"/>
</dbReference>
<dbReference type="PANTHER" id="PTHR45458">
    <property type="entry name" value="SHORT-CHAIN DEHYDROGENASE/REDUCTASE SDR"/>
    <property type="match status" value="1"/>
</dbReference>
<proteinExistence type="inferred from homology"/>
<dbReference type="Proteomes" id="UP001500620">
    <property type="component" value="Unassembled WGS sequence"/>
</dbReference>
<sequence>MTARRLAVVTGAGRGLGAALVSSLAARDWDVVACVRTEPSAAAPHPRVTPILQDVRDPVGPALLAAVLDRPLDALINNAGIGAPGVPLASCDPRSVLDAVDVNVAGPLRLAQALLPSLTCAPAPLIVNVSSRLGSVSAQAGGAFAGRSTSYAYRISKAAQNMLTIALAQELSGRVRCWAVHPGSLTTSMGTRDATTSPAEAATRLADLLDSPDPTSPRYISLDGGPDLPW</sequence>
<reference evidence="4" key="1">
    <citation type="journal article" date="2019" name="Int. J. Syst. Evol. Microbiol.">
        <title>The Global Catalogue of Microorganisms (GCM) 10K type strain sequencing project: providing services to taxonomists for standard genome sequencing and annotation.</title>
        <authorList>
            <consortium name="The Broad Institute Genomics Platform"/>
            <consortium name="The Broad Institute Genome Sequencing Center for Infectious Disease"/>
            <person name="Wu L."/>
            <person name="Ma J."/>
        </authorList>
    </citation>
    <scope>NUCLEOTIDE SEQUENCE [LARGE SCALE GENOMIC DNA]</scope>
    <source>
        <strain evidence="4">JCM 17441</strain>
    </source>
</reference>
<accession>A0ABP8DG09</accession>
<comment type="similarity">
    <text evidence="1">Belongs to the short-chain dehydrogenases/reductases (SDR) family.</text>
</comment>
<feature type="region of interest" description="Disordered" evidence="2">
    <location>
        <begin position="211"/>
        <end position="230"/>
    </location>
</feature>
<dbReference type="InterPro" id="IPR036291">
    <property type="entry name" value="NAD(P)-bd_dom_sf"/>
</dbReference>
<dbReference type="PANTHER" id="PTHR45458:SF1">
    <property type="entry name" value="SHORT CHAIN DEHYDROGENASE"/>
    <property type="match status" value="1"/>
</dbReference>
<dbReference type="Gene3D" id="3.40.50.720">
    <property type="entry name" value="NAD(P)-binding Rossmann-like Domain"/>
    <property type="match status" value="1"/>
</dbReference>
<keyword evidence="4" id="KW-1185">Reference proteome</keyword>
<name>A0ABP8DG09_9ACTN</name>
<evidence type="ECO:0000313" key="4">
    <source>
        <dbReference type="Proteomes" id="UP001500620"/>
    </source>
</evidence>
<evidence type="ECO:0000256" key="1">
    <source>
        <dbReference type="RuleBase" id="RU000363"/>
    </source>
</evidence>